<sequence length="338" mass="39676">MFLTFDSNILISDFHLKSELFKLILNNYHECGYKLLISEIVTLETINKYEEELRKFNEVNKRNFYVIPASYIKPILDEEIEEIKQKYTVFLEKTFERSKGFSHGVGIYGFHTIRLEKIFQKALKKRKPFGKNEKGFRDALLWDNIVEMVRSYYRTNMPVKFITENYKDFCSDQKDSNGAFYVHDELKKDLMDIKHPEDSVVIYTSLKHFYESEFSVMLSELNDLKLNKGIDERLLRSLIKNNITAKNGEIFIKFKSTNEDLFGESKLIEVISAKIEDAIKSWVDFATHIRVAGSLIIEVSGVVYSGEYLLHSSYFADTKVFEFEGAYIEIFLLKEIFI</sequence>
<evidence type="ECO:0000313" key="2">
    <source>
        <dbReference type="EMBL" id="AIT11121.1"/>
    </source>
</evidence>
<evidence type="ECO:0000259" key="1">
    <source>
        <dbReference type="Pfam" id="PF16289"/>
    </source>
</evidence>
<dbReference type="Proteomes" id="UP000035800">
    <property type="component" value="Chromosome II"/>
</dbReference>
<feature type="domain" description="DUF4935" evidence="1">
    <location>
        <begin position="4"/>
        <end position="169"/>
    </location>
</feature>
<reference evidence="2 3" key="2">
    <citation type="journal article" date="2014" name="Emerg. Microbes Infect.">
        <title>Potential impact on kidney infection: a whole-genome analysis of Leptospira santarosai serovar Shermani.</title>
        <authorList>
            <person name="Chou L.F."/>
            <person name="Chen T.W."/>
            <person name="Ko Y.C."/>
            <person name="Pan M.J."/>
            <person name="Tian Y.C."/>
            <person name="Chiu C.H."/>
            <person name="Tang P."/>
            <person name="Hung C.C."/>
            <person name="Yang C.W."/>
        </authorList>
    </citation>
    <scope>NUCLEOTIDE SEQUENCE</scope>
    <source>
        <strain evidence="2 3">LT 821</strain>
    </source>
</reference>
<dbReference type="AlphaFoldDB" id="A0A097ET24"/>
<dbReference type="GeneID" id="29740199"/>
<protein>
    <recommendedName>
        <fullName evidence="1">DUF4935 domain-containing protein</fullName>
    </recommendedName>
</protein>
<dbReference type="KEGG" id="lst:LSS_23260"/>
<dbReference type="EMBL" id="CP006695">
    <property type="protein sequence ID" value="AIT11121.1"/>
    <property type="molecule type" value="Genomic_DNA"/>
</dbReference>
<accession>A0A097ET24</accession>
<gene>
    <name evidence="2" type="ORF">LSS_23260</name>
</gene>
<reference evidence="2 3" key="1">
    <citation type="journal article" date="2012" name="Gene">
        <title>Sequence of Leptospira santarosai serovar Shermani genome and prediction of virulence-associated genes.</title>
        <authorList>
            <person name="Chou L.F."/>
            <person name="Chen Y.T."/>
            <person name="Lu C.W."/>
            <person name="Ko Y.C."/>
            <person name="Tang C.Y."/>
            <person name="Pan M.J."/>
            <person name="Tian Y.C."/>
            <person name="Chiu C.H."/>
            <person name="Hung C.C."/>
            <person name="Yang C.W."/>
        </authorList>
    </citation>
    <scope>NUCLEOTIDE SEQUENCE [LARGE SCALE GENOMIC DNA]</scope>
    <source>
        <strain evidence="2">LT 821</strain>
    </source>
</reference>
<evidence type="ECO:0000313" key="3">
    <source>
        <dbReference type="Proteomes" id="UP000035800"/>
    </source>
</evidence>
<dbReference type="RefSeq" id="WP_032921689.1">
    <property type="nucleotide sequence ID" value="NZ_CP006695.1"/>
</dbReference>
<organism evidence="2 3">
    <name type="scientific">Leptospira santarosai serovar Shermani str. LT 821</name>
    <dbReference type="NCBI Taxonomy" id="758847"/>
    <lineage>
        <taxon>Bacteria</taxon>
        <taxon>Pseudomonadati</taxon>
        <taxon>Spirochaetota</taxon>
        <taxon>Spirochaetia</taxon>
        <taxon>Leptospirales</taxon>
        <taxon>Leptospiraceae</taxon>
        <taxon>Leptospira</taxon>
    </lineage>
</organism>
<proteinExistence type="predicted"/>
<name>A0A097ET24_9LEPT</name>
<dbReference type="Pfam" id="PF16289">
    <property type="entry name" value="PIN_12"/>
    <property type="match status" value="1"/>
</dbReference>
<dbReference type="InterPro" id="IPR032557">
    <property type="entry name" value="DUF4935"/>
</dbReference>